<dbReference type="EMBL" id="MDYQ01000269">
    <property type="protein sequence ID" value="PRP77356.1"/>
    <property type="molecule type" value="Genomic_DNA"/>
</dbReference>
<keyword evidence="3" id="KW-0223">Dioxygenase</keyword>
<dbReference type="PANTHER" id="PTHR10869:SF246">
    <property type="entry name" value="TRANSMEMBRANE PROLYL 4-HYDROXYLASE"/>
    <property type="match status" value="1"/>
</dbReference>
<evidence type="ECO:0000256" key="1">
    <source>
        <dbReference type="ARBA" id="ARBA00001961"/>
    </source>
</evidence>
<dbReference type="PANTHER" id="PTHR10869">
    <property type="entry name" value="PROLYL 4-HYDROXYLASE ALPHA SUBUNIT"/>
    <property type="match status" value="1"/>
</dbReference>
<proteinExistence type="predicted"/>
<dbReference type="InterPro" id="IPR045054">
    <property type="entry name" value="P4HA-like"/>
</dbReference>
<comment type="caution">
    <text evidence="7">The sequence shown here is derived from an EMBL/GenBank/DDBJ whole genome shotgun (WGS) entry which is preliminary data.</text>
</comment>
<evidence type="ECO:0000259" key="6">
    <source>
        <dbReference type="PROSITE" id="PS51471"/>
    </source>
</evidence>
<organism evidence="7 8">
    <name type="scientific">Planoprotostelium fungivorum</name>
    <dbReference type="NCBI Taxonomy" id="1890364"/>
    <lineage>
        <taxon>Eukaryota</taxon>
        <taxon>Amoebozoa</taxon>
        <taxon>Evosea</taxon>
        <taxon>Variosea</taxon>
        <taxon>Cavosteliida</taxon>
        <taxon>Cavosteliaceae</taxon>
        <taxon>Planoprotostelium</taxon>
    </lineage>
</organism>
<dbReference type="Gene3D" id="2.60.120.620">
    <property type="entry name" value="q2cbj1_9rhob like domain"/>
    <property type="match status" value="1"/>
</dbReference>
<sequence>MATQTMQITKEDVQGVTLYKTNVSPISFGRSAKIERKEVKGVPGAFLLKDVLSKDECKQLIDFTEDLGYTEAPVTTHSGPVMMKDVRDNTRLLLEASPDLLDTIMERVKNFLPSEAQGRRGAGTLCGLNDRFRFYRYEPGQFFAPHYDGSFGRDDQISFLTFIVYLNDGFKGGHTTFFVNQKEYKVSPKAGTALLFYHGSSPLSPRHEGSCCEKGNKYAMRSDVMYKLK</sequence>
<dbReference type="SUPFAM" id="SSF51197">
    <property type="entry name" value="Clavaminate synthase-like"/>
    <property type="match status" value="1"/>
</dbReference>
<feature type="domain" description="Fe2OG dioxygenase" evidence="6">
    <location>
        <begin position="127"/>
        <end position="226"/>
    </location>
</feature>
<dbReference type="SMART" id="SM00702">
    <property type="entry name" value="P4Hc"/>
    <property type="match status" value="1"/>
</dbReference>
<gene>
    <name evidence="7" type="ORF">PROFUN_05601</name>
</gene>
<dbReference type="PROSITE" id="PS51471">
    <property type="entry name" value="FE2OG_OXY"/>
    <property type="match status" value="1"/>
</dbReference>
<evidence type="ECO:0000256" key="4">
    <source>
        <dbReference type="ARBA" id="ARBA00023002"/>
    </source>
</evidence>
<dbReference type="InterPro" id="IPR006620">
    <property type="entry name" value="Pro_4_hyd_alph"/>
</dbReference>
<evidence type="ECO:0000313" key="7">
    <source>
        <dbReference type="EMBL" id="PRP77356.1"/>
    </source>
</evidence>
<dbReference type="InterPro" id="IPR044862">
    <property type="entry name" value="Pro_4_hyd_alph_FE2OG_OXY"/>
</dbReference>
<dbReference type="GO" id="GO:0031418">
    <property type="term" value="F:L-ascorbic acid binding"/>
    <property type="evidence" value="ECO:0007669"/>
    <property type="project" value="InterPro"/>
</dbReference>
<dbReference type="GO" id="GO:0005506">
    <property type="term" value="F:iron ion binding"/>
    <property type="evidence" value="ECO:0007669"/>
    <property type="project" value="InterPro"/>
</dbReference>
<evidence type="ECO:0000256" key="3">
    <source>
        <dbReference type="ARBA" id="ARBA00022964"/>
    </source>
</evidence>
<keyword evidence="5" id="KW-0408">Iron</keyword>
<dbReference type="InParanoid" id="A0A2P6N074"/>
<dbReference type="OrthoDB" id="69177at2759"/>
<protein>
    <recommendedName>
        <fullName evidence="6">Fe2OG dioxygenase domain-containing protein</fullName>
    </recommendedName>
</protein>
<accession>A0A2P6N074</accession>
<dbReference type="GO" id="GO:0005783">
    <property type="term" value="C:endoplasmic reticulum"/>
    <property type="evidence" value="ECO:0007669"/>
    <property type="project" value="TreeGrafter"/>
</dbReference>
<dbReference type="GO" id="GO:0004656">
    <property type="term" value="F:procollagen-proline 4-dioxygenase activity"/>
    <property type="evidence" value="ECO:0007669"/>
    <property type="project" value="TreeGrafter"/>
</dbReference>
<keyword evidence="8" id="KW-1185">Reference proteome</keyword>
<keyword evidence="2" id="KW-0479">Metal-binding</keyword>
<comment type="cofactor">
    <cofactor evidence="1">
        <name>L-ascorbate</name>
        <dbReference type="ChEBI" id="CHEBI:38290"/>
    </cofactor>
</comment>
<dbReference type="STRING" id="1890364.A0A2P6N074"/>
<evidence type="ECO:0000313" key="8">
    <source>
        <dbReference type="Proteomes" id="UP000241769"/>
    </source>
</evidence>
<evidence type="ECO:0000256" key="5">
    <source>
        <dbReference type="ARBA" id="ARBA00023004"/>
    </source>
</evidence>
<dbReference type="InterPro" id="IPR005123">
    <property type="entry name" value="Oxoglu/Fe-dep_dioxygenase_dom"/>
</dbReference>
<reference evidence="7 8" key="1">
    <citation type="journal article" date="2018" name="Genome Biol. Evol.">
        <title>Multiple Roots of Fruiting Body Formation in Amoebozoa.</title>
        <authorList>
            <person name="Hillmann F."/>
            <person name="Forbes G."/>
            <person name="Novohradska S."/>
            <person name="Ferling I."/>
            <person name="Riege K."/>
            <person name="Groth M."/>
            <person name="Westermann M."/>
            <person name="Marz M."/>
            <person name="Spaller T."/>
            <person name="Winckler T."/>
            <person name="Schaap P."/>
            <person name="Glockner G."/>
        </authorList>
    </citation>
    <scope>NUCLEOTIDE SEQUENCE [LARGE SCALE GENOMIC DNA]</scope>
    <source>
        <strain evidence="7 8">Jena</strain>
    </source>
</reference>
<dbReference type="Pfam" id="PF13640">
    <property type="entry name" value="2OG-FeII_Oxy_3"/>
    <property type="match status" value="1"/>
</dbReference>
<keyword evidence="4" id="KW-0560">Oxidoreductase</keyword>
<evidence type="ECO:0000256" key="2">
    <source>
        <dbReference type="ARBA" id="ARBA00022723"/>
    </source>
</evidence>
<dbReference type="Proteomes" id="UP000241769">
    <property type="component" value="Unassembled WGS sequence"/>
</dbReference>
<name>A0A2P6N074_9EUKA</name>
<dbReference type="AlphaFoldDB" id="A0A2P6N074"/>
<dbReference type="FunCoup" id="A0A2P6N074">
    <property type="interactions" value="95"/>
</dbReference>